<gene>
    <name evidence="1" type="ORF">HINF_LOCUS37817</name>
    <name evidence="2" type="ORF">HINF_LOCUS40523</name>
</gene>
<dbReference type="Proteomes" id="UP001642409">
    <property type="component" value="Unassembled WGS sequence"/>
</dbReference>
<evidence type="ECO:0000313" key="2">
    <source>
        <dbReference type="EMBL" id="CAL6044367.1"/>
    </source>
</evidence>
<organism evidence="1">
    <name type="scientific">Hexamita inflata</name>
    <dbReference type="NCBI Taxonomy" id="28002"/>
    <lineage>
        <taxon>Eukaryota</taxon>
        <taxon>Metamonada</taxon>
        <taxon>Diplomonadida</taxon>
        <taxon>Hexamitidae</taxon>
        <taxon>Hexamitinae</taxon>
        <taxon>Hexamita</taxon>
    </lineage>
</organism>
<keyword evidence="3" id="KW-1185">Reference proteome</keyword>
<reference evidence="1" key="1">
    <citation type="submission" date="2023-06" db="EMBL/GenBank/DDBJ databases">
        <authorList>
            <person name="Kurt Z."/>
        </authorList>
    </citation>
    <scope>NUCLEOTIDE SEQUENCE</scope>
</reference>
<accession>A0AA86UGF7</accession>
<protein>
    <submittedName>
        <fullName evidence="2">Hypothetical_protein</fullName>
    </submittedName>
</protein>
<proteinExistence type="predicted"/>
<reference evidence="2 3" key="2">
    <citation type="submission" date="2024-07" db="EMBL/GenBank/DDBJ databases">
        <authorList>
            <person name="Akdeniz Z."/>
        </authorList>
    </citation>
    <scope>NUCLEOTIDE SEQUENCE [LARGE SCALE GENOMIC DNA]</scope>
</reference>
<evidence type="ECO:0000313" key="1">
    <source>
        <dbReference type="EMBL" id="CAI9950172.1"/>
    </source>
</evidence>
<sequence>MKKHWDYFKSLEIQYNYTDKRAAQHQNAIKFVEESTQSYFQQNIQNYTKCISYISNDIANDVKYSIESSRKDSYKFCLKQLDISCSNDKSSLDCPVNKYISSTLFKIENLRDLESCDLTAENEYEDLDLFTTVMGGGIAFSCLLCEQLYIKIFCHFQCG</sequence>
<dbReference type="EMBL" id="CAXDID020000160">
    <property type="protein sequence ID" value="CAL6044367.1"/>
    <property type="molecule type" value="Genomic_DNA"/>
</dbReference>
<evidence type="ECO:0000313" key="3">
    <source>
        <dbReference type="Proteomes" id="UP001642409"/>
    </source>
</evidence>
<comment type="caution">
    <text evidence="1">The sequence shown here is derived from an EMBL/GenBank/DDBJ whole genome shotgun (WGS) entry which is preliminary data.</text>
</comment>
<dbReference type="AlphaFoldDB" id="A0AA86UGF7"/>
<dbReference type="EMBL" id="CATOUU010000807">
    <property type="protein sequence ID" value="CAI9950172.1"/>
    <property type="molecule type" value="Genomic_DNA"/>
</dbReference>
<name>A0AA86UGF7_9EUKA</name>